<gene>
    <name evidence="8" type="ORF">C7B77_21380</name>
</gene>
<dbReference type="InterPro" id="IPR036922">
    <property type="entry name" value="Rieske_2Fe-2S_sf"/>
</dbReference>
<dbReference type="GO" id="GO:0046872">
    <property type="term" value="F:metal ion binding"/>
    <property type="evidence" value="ECO:0007669"/>
    <property type="project" value="UniProtKB-KW"/>
</dbReference>
<evidence type="ECO:0000313" key="8">
    <source>
        <dbReference type="EMBL" id="PSB51637.1"/>
    </source>
</evidence>
<dbReference type="RefSeq" id="WP_106309607.1">
    <property type="nucleotide sequence ID" value="NZ_PVWO01000352.1"/>
</dbReference>
<keyword evidence="4" id="KW-0411">Iron-sulfur</keyword>
<evidence type="ECO:0000256" key="2">
    <source>
        <dbReference type="ARBA" id="ARBA00022723"/>
    </source>
</evidence>
<dbReference type="GO" id="GO:0016705">
    <property type="term" value="F:oxidoreductase activity, acting on paired donors, with incorporation or reduction of molecular oxygen"/>
    <property type="evidence" value="ECO:0007669"/>
    <property type="project" value="UniProtKB-ARBA"/>
</dbReference>
<accession>A0A2T1G307</accession>
<dbReference type="PANTHER" id="PTHR21496">
    <property type="entry name" value="FERREDOXIN-RELATED"/>
    <property type="match status" value="1"/>
</dbReference>
<dbReference type="InterPro" id="IPR017941">
    <property type="entry name" value="Rieske_2Fe-2S"/>
</dbReference>
<proteinExistence type="inferred from homology"/>
<comment type="similarity">
    <text evidence="6">Belongs to the bacterial ring-hydroxylating dioxygenase ferredoxin component family.</text>
</comment>
<name>A0A2T1G307_9CYAN</name>
<dbReference type="GO" id="GO:0004497">
    <property type="term" value="F:monooxygenase activity"/>
    <property type="evidence" value="ECO:0007669"/>
    <property type="project" value="UniProtKB-ARBA"/>
</dbReference>
<evidence type="ECO:0000256" key="5">
    <source>
        <dbReference type="ARBA" id="ARBA00034078"/>
    </source>
</evidence>
<keyword evidence="2" id="KW-0479">Metal-binding</keyword>
<feature type="domain" description="Rieske" evidence="7">
    <location>
        <begin position="4"/>
        <end position="119"/>
    </location>
</feature>
<reference evidence="8 9" key="1">
    <citation type="submission" date="2018-03" db="EMBL/GenBank/DDBJ databases">
        <title>The ancient ancestry and fast evolution of plastids.</title>
        <authorList>
            <person name="Moore K.R."/>
            <person name="Magnabosco C."/>
            <person name="Momper L."/>
            <person name="Gold D.A."/>
            <person name="Bosak T."/>
            <person name="Fournier G.P."/>
        </authorList>
    </citation>
    <scope>NUCLEOTIDE SEQUENCE [LARGE SCALE GENOMIC DNA]</scope>
    <source>
        <strain evidence="8 9">CCALA 037</strain>
    </source>
</reference>
<evidence type="ECO:0000256" key="4">
    <source>
        <dbReference type="ARBA" id="ARBA00023014"/>
    </source>
</evidence>
<evidence type="ECO:0000256" key="6">
    <source>
        <dbReference type="ARBA" id="ARBA00038001"/>
    </source>
</evidence>
<dbReference type="EMBL" id="PVWO01000352">
    <property type="protein sequence ID" value="PSB51637.1"/>
    <property type="molecule type" value="Genomic_DNA"/>
</dbReference>
<dbReference type="OrthoDB" id="9795104at2"/>
<evidence type="ECO:0000256" key="1">
    <source>
        <dbReference type="ARBA" id="ARBA00022714"/>
    </source>
</evidence>
<dbReference type="SUPFAM" id="SSF50022">
    <property type="entry name" value="ISP domain"/>
    <property type="match status" value="1"/>
</dbReference>
<comment type="caution">
    <text evidence="8">The sequence shown here is derived from an EMBL/GenBank/DDBJ whole genome shotgun (WGS) entry which is preliminary data.</text>
</comment>
<dbReference type="Proteomes" id="UP000238937">
    <property type="component" value="Unassembled WGS sequence"/>
</dbReference>
<keyword evidence="3" id="KW-0408">Iron</keyword>
<comment type="cofactor">
    <cofactor evidence="5">
        <name>[2Fe-2S] cluster</name>
        <dbReference type="ChEBI" id="CHEBI:190135"/>
    </cofactor>
</comment>
<dbReference type="PROSITE" id="PS51296">
    <property type="entry name" value="RIESKE"/>
    <property type="match status" value="1"/>
</dbReference>
<sequence>MKTVSVATTSQIKEGELLAVKVENQKVILTKIDDKIYAVENKCPHLGMPLAKGKVCDRAVTCRWHGASFDLTTGENVKWVDSFVGIPLPEWSHQVLSVGKSAQSIKTYPVTTQGDEVSISI</sequence>
<evidence type="ECO:0000313" key="9">
    <source>
        <dbReference type="Proteomes" id="UP000238937"/>
    </source>
</evidence>
<keyword evidence="1" id="KW-0001">2Fe-2S</keyword>
<dbReference type="GO" id="GO:0051537">
    <property type="term" value="F:2 iron, 2 sulfur cluster binding"/>
    <property type="evidence" value="ECO:0007669"/>
    <property type="project" value="UniProtKB-KW"/>
</dbReference>
<evidence type="ECO:0000259" key="7">
    <source>
        <dbReference type="PROSITE" id="PS51296"/>
    </source>
</evidence>
<dbReference type="Gene3D" id="2.102.10.10">
    <property type="entry name" value="Rieske [2Fe-2S] iron-sulphur domain"/>
    <property type="match status" value="1"/>
</dbReference>
<dbReference type="Pfam" id="PF00355">
    <property type="entry name" value="Rieske"/>
    <property type="match status" value="1"/>
</dbReference>
<dbReference type="AlphaFoldDB" id="A0A2T1G307"/>
<keyword evidence="9" id="KW-1185">Reference proteome</keyword>
<organism evidence="8 9">
    <name type="scientific">Chamaesiphon polymorphus CCALA 037</name>
    <dbReference type="NCBI Taxonomy" id="2107692"/>
    <lineage>
        <taxon>Bacteria</taxon>
        <taxon>Bacillati</taxon>
        <taxon>Cyanobacteriota</taxon>
        <taxon>Cyanophyceae</taxon>
        <taxon>Gomontiellales</taxon>
        <taxon>Chamaesiphonaceae</taxon>
        <taxon>Chamaesiphon</taxon>
    </lineage>
</organism>
<protein>
    <submittedName>
        <fullName evidence="8">Ferredoxin</fullName>
    </submittedName>
</protein>
<dbReference type="PANTHER" id="PTHR21496:SF0">
    <property type="entry name" value="RIESKE DOMAIN-CONTAINING PROTEIN"/>
    <property type="match status" value="1"/>
</dbReference>
<evidence type="ECO:0000256" key="3">
    <source>
        <dbReference type="ARBA" id="ARBA00023004"/>
    </source>
</evidence>